<feature type="transmembrane region" description="Helical" evidence="2">
    <location>
        <begin position="180"/>
        <end position="199"/>
    </location>
</feature>
<protein>
    <recommendedName>
        <fullName evidence="3">EamA domain-containing protein</fullName>
    </recommendedName>
</protein>
<dbReference type="PANTHER" id="PTHR22911">
    <property type="entry name" value="ACYL-MALONYL CONDENSING ENZYME-RELATED"/>
    <property type="match status" value="1"/>
</dbReference>
<organism evidence="4 5">
    <name type="scientific">Thermotalea metallivorans</name>
    <dbReference type="NCBI Taxonomy" id="520762"/>
    <lineage>
        <taxon>Bacteria</taxon>
        <taxon>Bacillati</taxon>
        <taxon>Bacillota</taxon>
        <taxon>Clostridia</taxon>
        <taxon>Peptostreptococcales</taxon>
        <taxon>Thermotaleaceae</taxon>
        <taxon>Thermotalea</taxon>
    </lineage>
</organism>
<feature type="transmembrane region" description="Helical" evidence="2">
    <location>
        <begin position="12"/>
        <end position="36"/>
    </location>
</feature>
<sequence length="294" mass="32429">MKPSDMEQQRNLRWKAIIFLIMASLLWSLGGFFIKWIQWNPVAIAGMRSAISAVLIWIVLRKPKFHWSKEQILCALAYAATVILFVIANKMTTAANAILLQYTAPIYVALFGFVVLKEKTTTLDWVTIIFVVGGMLLFFIDDFDTKSFWGNVWAIVSGMSFATMVLLLRKQKDGSPLESVLLGNILTAMIGIPFMLQSAPSSSSWIGLILLGTIQLGLPYILYSIAIKSVSALEAVLIPVIEPIVNPIWVFIMLGEVPGKWAMIGGIVVLGAVTFRCIMGATRNPTGDKLQNAS</sequence>
<keyword evidence="2" id="KW-0472">Membrane</keyword>
<feature type="transmembrane region" description="Helical" evidence="2">
    <location>
        <begin position="261"/>
        <end position="279"/>
    </location>
</feature>
<dbReference type="PANTHER" id="PTHR22911:SF79">
    <property type="entry name" value="MOBA-LIKE NTP TRANSFERASE DOMAIN-CONTAINING PROTEIN"/>
    <property type="match status" value="1"/>
</dbReference>
<dbReference type="InterPro" id="IPR000620">
    <property type="entry name" value="EamA_dom"/>
</dbReference>
<evidence type="ECO:0000313" key="4">
    <source>
        <dbReference type="EMBL" id="KXG75733.1"/>
    </source>
</evidence>
<feature type="transmembrane region" description="Helical" evidence="2">
    <location>
        <begin position="94"/>
        <end position="116"/>
    </location>
</feature>
<keyword evidence="5" id="KW-1185">Reference proteome</keyword>
<feature type="transmembrane region" description="Helical" evidence="2">
    <location>
        <begin position="123"/>
        <end position="140"/>
    </location>
</feature>
<proteinExistence type="inferred from homology"/>
<dbReference type="STRING" id="520762.AN619_14870"/>
<evidence type="ECO:0000256" key="1">
    <source>
        <dbReference type="ARBA" id="ARBA00007362"/>
    </source>
</evidence>
<feature type="domain" description="EamA" evidence="3">
    <location>
        <begin position="15"/>
        <end position="139"/>
    </location>
</feature>
<feature type="transmembrane region" description="Helical" evidence="2">
    <location>
        <begin position="42"/>
        <end position="60"/>
    </location>
</feature>
<feature type="transmembrane region" description="Helical" evidence="2">
    <location>
        <begin position="235"/>
        <end position="255"/>
    </location>
</feature>
<comment type="caution">
    <text evidence="4">The sequence shown here is derived from an EMBL/GenBank/DDBJ whole genome shotgun (WGS) entry which is preliminary data.</text>
</comment>
<dbReference type="Proteomes" id="UP000070456">
    <property type="component" value="Unassembled WGS sequence"/>
</dbReference>
<dbReference type="InterPro" id="IPR037185">
    <property type="entry name" value="EmrE-like"/>
</dbReference>
<feature type="transmembrane region" description="Helical" evidence="2">
    <location>
        <begin position="205"/>
        <end position="223"/>
    </location>
</feature>
<name>A0A140L5A8_9FIRM</name>
<keyword evidence="2" id="KW-0812">Transmembrane</keyword>
<comment type="similarity">
    <text evidence="1">Belongs to the EamA transporter family.</text>
</comment>
<dbReference type="Pfam" id="PF00892">
    <property type="entry name" value="EamA"/>
    <property type="match status" value="2"/>
</dbReference>
<dbReference type="SUPFAM" id="SSF103481">
    <property type="entry name" value="Multidrug resistance efflux transporter EmrE"/>
    <property type="match status" value="2"/>
</dbReference>
<evidence type="ECO:0000313" key="5">
    <source>
        <dbReference type="Proteomes" id="UP000070456"/>
    </source>
</evidence>
<dbReference type="AlphaFoldDB" id="A0A140L5A8"/>
<evidence type="ECO:0000256" key="2">
    <source>
        <dbReference type="SAM" id="Phobius"/>
    </source>
</evidence>
<reference evidence="4 5" key="1">
    <citation type="submission" date="2015-12" db="EMBL/GenBank/DDBJ databases">
        <title>Draft genome sequence of the thermoanaerobe Thermotalea metallivorans, an isolate from the runoff channel of the Great Artesian Basin, Australia.</title>
        <authorList>
            <person name="Patel B.K."/>
        </authorList>
    </citation>
    <scope>NUCLEOTIDE SEQUENCE [LARGE SCALE GENOMIC DNA]</scope>
    <source>
        <strain evidence="4 5">B2-1</strain>
    </source>
</reference>
<feature type="domain" description="EamA" evidence="3">
    <location>
        <begin position="149"/>
        <end position="274"/>
    </location>
</feature>
<keyword evidence="2" id="KW-1133">Transmembrane helix</keyword>
<dbReference type="EMBL" id="LOEE01000031">
    <property type="protein sequence ID" value="KXG75733.1"/>
    <property type="molecule type" value="Genomic_DNA"/>
</dbReference>
<dbReference type="RefSeq" id="WP_157064948.1">
    <property type="nucleotide sequence ID" value="NZ_LOEE01000031.1"/>
</dbReference>
<feature type="transmembrane region" description="Helical" evidence="2">
    <location>
        <begin position="72"/>
        <end position="88"/>
    </location>
</feature>
<evidence type="ECO:0000259" key="3">
    <source>
        <dbReference type="Pfam" id="PF00892"/>
    </source>
</evidence>
<gene>
    <name evidence="4" type="ORF">AN619_14870</name>
</gene>
<dbReference type="OrthoDB" id="9814731at2"/>
<feature type="transmembrane region" description="Helical" evidence="2">
    <location>
        <begin position="152"/>
        <end position="168"/>
    </location>
</feature>
<dbReference type="GO" id="GO:0016020">
    <property type="term" value="C:membrane"/>
    <property type="evidence" value="ECO:0007669"/>
    <property type="project" value="InterPro"/>
</dbReference>
<accession>A0A140L5A8</accession>